<dbReference type="InParanoid" id="A0A2K1K0E0"/>
<protein>
    <submittedName>
        <fullName evidence="1 2">Uncharacterized protein</fullName>
    </submittedName>
</protein>
<evidence type="ECO:0000313" key="1">
    <source>
        <dbReference type="EMBL" id="PNR47228.1"/>
    </source>
</evidence>
<dbReference type="GO" id="GO:0001522">
    <property type="term" value="P:pseudouridine synthesis"/>
    <property type="evidence" value="ECO:0007669"/>
    <property type="project" value="InterPro"/>
</dbReference>
<evidence type="ECO:0000313" key="2">
    <source>
        <dbReference type="EnsemblPlants" id="Pp3c10_25050V3.1"/>
    </source>
</evidence>
<dbReference type="GO" id="GO:0009982">
    <property type="term" value="F:pseudouridine synthase activity"/>
    <property type="evidence" value="ECO:0007669"/>
    <property type="project" value="InterPro"/>
</dbReference>
<dbReference type="SUPFAM" id="SSF55120">
    <property type="entry name" value="Pseudouridine synthase"/>
    <property type="match status" value="1"/>
</dbReference>
<reference evidence="2" key="3">
    <citation type="submission" date="2020-12" db="UniProtKB">
        <authorList>
            <consortium name="EnsemblPlants"/>
        </authorList>
    </citation>
    <scope>IDENTIFICATION</scope>
</reference>
<dbReference type="Gramene" id="Pp3c10_25050V3.1">
    <property type="protein sequence ID" value="Pp3c10_25050V3.1"/>
    <property type="gene ID" value="Pp3c10_25050"/>
</dbReference>
<accession>A0A2K1K0E0</accession>
<dbReference type="STRING" id="3218.A0A2K1K0E0"/>
<proteinExistence type="predicted"/>
<reference evidence="1 3" key="2">
    <citation type="journal article" date="2018" name="Plant J.">
        <title>The Physcomitrella patens chromosome-scale assembly reveals moss genome structure and evolution.</title>
        <authorList>
            <person name="Lang D."/>
            <person name="Ullrich K.K."/>
            <person name="Murat F."/>
            <person name="Fuchs J."/>
            <person name="Jenkins J."/>
            <person name="Haas F.B."/>
            <person name="Piednoel M."/>
            <person name="Gundlach H."/>
            <person name="Van Bel M."/>
            <person name="Meyberg R."/>
            <person name="Vives C."/>
            <person name="Morata J."/>
            <person name="Symeonidi A."/>
            <person name="Hiss M."/>
            <person name="Muchero W."/>
            <person name="Kamisugi Y."/>
            <person name="Saleh O."/>
            <person name="Blanc G."/>
            <person name="Decker E.L."/>
            <person name="van Gessel N."/>
            <person name="Grimwood J."/>
            <person name="Hayes R.D."/>
            <person name="Graham S.W."/>
            <person name="Gunter L.E."/>
            <person name="McDaniel S.F."/>
            <person name="Hoernstein S.N.W."/>
            <person name="Larsson A."/>
            <person name="Li F.W."/>
            <person name="Perroud P.F."/>
            <person name="Phillips J."/>
            <person name="Ranjan P."/>
            <person name="Rokshar D.S."/>
            <person name="Rothfels C.J."/>
            <person name="Schneider L."/>
            <person name="Shu S."/>
            <person name="Stevenson D.W."/>
            <person name="Thummler F."/>
            <person name="Tillich M."/>
            <person name="Villarreal Aguilar J.C."/>
            <person name="Widiez T."/>
            <person name="Wong G.K."/>
            <person name="Wymore A."/>
            <person name="Zhang Y."/>
            <person name="Zimmer A.D."/>
            <person name="Quatrano R.S."/>
            <person name="Mayer K.F.X."/>
            <person name="Goodstein D."/>
            <person name="Casacuberta J.M."/>
            <person name="Vandepoele K."/>
            <person name="Reski R."/>
            <person name="Cuming A.C."/>
            <person name="Tuskan G.A."/>
            <person name="Maumus F."/>
            <person name="Salse J."/>
            <person name="Schmutz J."/>
            <person name="Rensing S.A."/>
        </authorList>
    </citation>
    <scope>NUCLEOTIDE SEQUENCE [LARGE SCALE GENOMIC DNA]</scope>
    <source>
        <strain evidence="2 3">cv. Gransden 2004</strain>
    </source>
</reference>
<dbReference type="EMBL" id="ABEU02000010">
    <property type="protein sequence ID" value="PNR47228.1"/>
    <property type="molecule type" value="Genomic_DNA"/>
</dbReference>
<reference evidence="1 3" key="1">
    <citation type="journal article" date="2008" name="Science">
        <title>The Physcomitrella genome reveals evolutionary insights into the conquest of land by plants.</title>
        <authorList>
            <person name="Rensing S."/>
            <person name="Lang D."/>
            <person name="Zimmer A."/>
            <person name="Terry A."/>
            <person name="Salamov A."/>
            <person name="Shapiro H."/>
            <person name="Nishiyama T."/>
            <person name="Perroud P.-F."/>
            <person name="Lindquist E."/>
            <person name="Kamisugi Y."/>
            <person name="Tanahashi T."/>
            <person name="Sakakibara K."/>
            <person name="Fujita T."/>
            <person name="Oishi K."/>
            <person name="Shin-I T."/>
            <person name="Kuroki Y."/>
            <person name="Toyoda A."/>
            <person name="Suzuki Y."/>
            <person name="Hashimoto A."/>
            <person name="Yamaguchi K."/>
            <person name="Sugano A."/>
            <person name="Kohara Y."/>
            <person name="Fujiyama A."/>
            <person name="Anterola A."/>
            <person name="Aoki S."/>
            <person name="Ashton N."/>
            <person name="Barbazuk W.B."/>
            <person name="Barker E."/>
            <person name="Bennetzen J."/>
            <person name="Bezanilla M."/>
            <person name="Blankenship R."/>
            <person name="Cho S.H."/>
            <person name="Dutcher S."/>
            <person name="Estelle M."/>
            <person name="Fawcett J.A."/>
            <person name="Gundlach H."/>
            <person name="Hanada K."/>
            <person name="Heyl A."/>
            <person name="Hicks K.A."/>
            <person name="Hugh J."/>
            <person name="Lohr M."/>
            <person name="Mayer K."/>
            <person name="Melkozernov A."/>
            <person name="Murata T."/>
            <person name="Nelson D."/>
            <person name="Pils B."/>
            <person name="Prigge M."/>
            <person name="Reiss B."/>
            <person name="Renner T."/>
            <person name="Rombauts S."/>
            <person name="Rushton P."/>
            <person name="Sanderfoot A."/>
            <person name="Schween G."/>
            <person name="Shiu S.-H."/>
            <person name="Stueber K."/>
            <person name="Theodoulou F.L."/>
            <person name="Tu H."/>
            <person name="Van de Peer Y."/>
            <person name="Verrier P.J."/>
            <person name="Waters E."/>
            <person name="Wood A."/>
            <person name="Yang L."/>
            <person name="Cove D."/>
            <person name="Cuming A."/>
            <person name="Hasebe M."/>
            <person name="Lucas S."/>
            <person name="Mishler D.B."/>
            <person name="Reski R."/>
            <person name="Grigoriev I."/>
            <person name="Quatrano R.S."/>
            <person name="Boore J.L."/>
        </authorList>
    </citation>
    <scope>NUCLEOTIDE SEQUENCE [LARGE SCALE GENOMIC DNA]</scope>
    <source>
        <strain evidence="2 3">cv. Gransden 2004</strain>
    </source>
</reference>
<name>A0A2K1K0E0_PHYPA</name>
<dbReference type="GO" id="GO:0003723">
    <property type="term" value="F:RNA binding"/>
    <property type="evidence" value="ECO:0007669"/>
    <property type="project" value="InterPro"/>
</dbReference>
<dbReference type="Proteomes" id="UP000006727">
    <property type="component" value="Chromosome 10"/>
</dbReference>
<gene>
    <name evidence="1" type="ORF">PHYPA_014348</name>
</gene>
<dbReference type="PaxDb" id="3218-PP1S32_29V6.1"/>
<organism evidence="1">
    <name type="scientific">Physcomitrium patens</name>
    <name type="common">Spreading-leaved earth moss</name>
    <name type="synonym">Physcomitrella patens</name>
    <dbReference type="NCBI Taxonomy" id="3218"/>
    <lineage>
        <taxon>Eukaryota</taxon>
        <taxon>Viridiplantae</taxon>
        <taxon>Streptophyta</taxon>
        <taxon>Embryophyta</taxon>
        <taxon>Bryophyta</taxon>
        <taxon>Bryophytina</taxon>
        <taxon>Bryopsida</taxon>
        <taxon>Funariidae</taxon>
        <taxon>Funariales</taxon>
        <taxon>Funariaceae</taxon>
        <taxon>Physcomitrium</taxon>
    </lineage>
</organism>
<dbReference type="Gene3D" id="3.30.2350.10">
    <property type="entry name" value="Pseudouridine synthase"/>
    <property type="match status" value="1"/>
</dbReference>
<evidence type="ECO:0000313" key="3">
    <source>
        <dbReference type="Proteomes" id="UP000006727"/>
    </source>
</evidence>
<dbReference type="EnsemblPlants" id="Pp3c10_25050V3.1">
    <property type="protein sequence ID" value="Pp3c10_25050V3.1"/>
    <property type="gene ID" value="Pp3c10_25050"/>
</dbReference>
<dbReference type="AlphaFoldDB" id="A0A2K1K0E0"/>
<keyword evidence="3" id="KW-1185">Reference proteome</keyword>
<dbReference type="InterPro" id="IPR020103">
    <property type="entry name" value="PsdUridine_synth_cat_dom_sf"/>
</dbReference>
<sequence length="88" mass="10007">MKSLFTDVRRGVLNLYKLADVLSHEVVAWTWCIVKVDKTQHSGTLDPADNVQVDEVDFVRVYREPALTDGLHRVNAPWGCPGSYTLRH</sequence>